<keyword evidence="8" id="KW-0804">Transcription</keyword>
<keyword evidence="3" id="KW-0479">Metal-binding</keyword>
<dbReference type="GO" id="GO:0000126">
    <property type="term" value="C:transcription factor TFIIIB complex"/>
    <property type="evidence" value="ECO:0007669"/>
    <property type="project" value="TreeGrafter"/>
</dbReference>
<evidence type="ECO:0000313" key="11">
    <source>
        <dbReference type="Proteomes" id="UP001152795"/>
    </source>
</evidence>
<dbReference type="GO" id="GO:0001006">
    <property type="term" value="F:RNA polymerase III type 3 promoter sequence-specific DNA binding"/>
    <property type="evidence" value="ECO:0007669"/>
    <property type="project" value="TreeGrafter"/>
</dbReference>
<dbReference type="OrthoDB" id="511529at2759"/>
<comment type="caution">
    <text evidence="10">The sequence shown here is derived from an EMBL/GenBank/DDBJ whole genome shotgun (WGS) entry which is preliminary data.</text>
</comment>
<dbReference type="Pfam" id="PF00382">
    <property type="entry name" value="TFIIB"/>
    <property type="match status" value="1"/>
</dbReference>
<evidence type="ECO:0000256" key="3">
    <source>
        <dbReference type="ARBA" id="ARBA00022723"/>
    </source>
</evidence>
<dbReference type="InterPro" id="IPR013150">
    <property type="entry name" value="TFIIB_cyclin"/>
</dbReference>
<dbReference type="FunFam" id="2.20.25.10:FF:000012">
    <property type="entry name" value="Putative transcription factor IIIB 90 kDa subunit"/>
    <property type="match status" value="1"/>
</dbReference>
<dbReference type="PRINTS" id="PR00685">
    <property type="entry name" value="TIFACTORIIB"/>
</dbReference>
<evidence type="ECO:0000256" key="2">
    <source>
        <dbReference type="ARBA" id="ARBA00010857"/>
    </source>
</evidence>
<keyword evidence="6" id="KW-0862">Zinc</keyword>
<dbReference type="InterPro" id="IPR013137">
    <property type="entry name" value="Znf_TFIIB"/>
</dbReference>
<evidence type="ECO:0000313" key="10">
    <source>
        <dbReference type="EMBL" id="CAB4010686.1"/>
    </source>
</evidence>
<dbReference type="GO" id="GO:0000995">
    <property type="term" value="F:RNA polymerase III general transcription initiation factor activity"/>
    <property type="evidence" value="ECO:0007669"/>
    <property type="project" value="TreeGrafter"/>
</dbReference>
<dbReference type="SUPFAM" id="SSF47954">
    <property type="entry name" value="Cyclin-like"/>
    <property type="match status" value="1"/>
</dbReference>
<keyword evidence="7" id="KW-0805">Transcription regulation</keyword>
<dbReference type="PANTHER" id="PTHR11618">
    <property type="entry name" value="TRANSCRIPTION INITIATION FACTOR IIB-RELATED"/>
    <property type="match status" value="1"/>
</dbReference>
<dbReference type="CDD" id="cd20553">
    <property type="entry name" value="CYCLIN_TFIIIB90_rpt1"/>
    <property type="match status" value="1"/>
</dbReference>
<dbReference type="SUPFAM" id="SSF57783">
    <property type="entry name" value="Zinc beta-ribbon"/>
    <property type="match status" value="1"/>
</dbReference>
<sequence>MSRACSTCGSSDIDFDPSRGDTVCTNCGSVLEEGAIVSEVGFQETSAGGTSVIGQFVSNEGNKVGQGLGFRPGYGRESRTVTLENGKRRLQALANQLQLNNHCIESAYMFFKLAVSKRLTKGRRTNHIAAACLYLVCRTEKTPRILWTLSCAHDI</sequence>
<keyword evidence="5" id="KW-0863">Zinc-finger</keyword>
<dbReference type="InterPro" id="IPR036915">
    <property type="entry name" value="Cyclin-like_sf"/>
</dbReference>
<dbReference type="AlphaFoldDB" id="A0A7D9EJN3"/>
<evidence type="ECO:0000256" key="1">
    <source>
        <dbReference type="ARBA" id="ARBA00004123"/>
    </source>
</evidence>
<dbReference type="PANTHER" id="PTHR11618:SF4">
    <property type="entry name" value="TRANSCRIPTION FACTOR IIIB 90 KDA SUBUNIT"/>
    <property type="match status" value="1"/>
</dbReference>
<dbReference type="Pfam" id="PF08271">
    <property type="entry name" value="Zn_Ribbon_TF"/>
    <property type="match status" value="1"/>
</dbReference>
<keyword evidence="4" id="KW-0677">Repeat</keyword>
<reference evidence="10" key="1">
    <citation type="submission" date="2020-04" db="EMBL/GenBank/DDBJ databases">
        <authorList>
            <person name="Alioto T."/>
            <person name="Alioto T."/>
            <person name="Gomez Garrido J."/>
        </authorList>
    </citation>
    <scope>NUCLEOTIDE SEQUENCE</scope>
    <source>
        <strain evidence="10">A484AB</strain>
    </source>
</reference>
<dbReference type="Proteomes" id="UP001152795">
    <property type="component" value="Unassembled WGS sequence"/>
</dbReference>
<keyword evidence="9" id="KW-0539">Nucleus</keyword>
<protein>
    <submittedName>
        <fullName evidence="10">Transcription factor IIIB 90 kDa subunit-like</fullName>
    </submittedName>
</protein>
<dbReference type="GO" id="GO:0097550">
    <property type="term" value="C:transcription preinitiation complex"/>
    <property type="evidence" value="ECO:0007669"/>
    <property type="project" value="TreeGrafter"/>
</dbReference>
<dbReference type="EMBL" id="CACRXK020006871">
    <property type="protein sequence ID" value="CAB4010686.1"/>
    <property type="molecule type" value="Genomic_DNA"/>
</dbReference>
<organism evidence="10 11">
    <name type="scientific">Paramuricea clavata</name>
    <name type="common">Red gorgonian</name>
    <name type="synonym">Violescent sea-whip</name>
    <dbReference type="NCBI Taxonomy" id="317549"/>
    <lineage>
        <taxon>Eukaryota</taxon>
        <taxon>Metazoa</taxon>
        <taxon>Cnidaria</taxon>
        <taxon>Anthozoa</taxon>
        <taxon>Octocorallia</taxon>
        <taxon>Malacalcyonacea</taxon>
        <taxon>Plexauridae</taxon>
        <taxon>Paramuricea</taxon>
    </lineage>
</organism>
<evidence type="ECO:0000256" key="9">
    <source>
        <dbReference type="ARBA" id="ARBA00023242"/>
    </source>
</evidence>
<name>A0A7D9EJN3_PARCT</name>
<dbReference type="GO" id="GO:0017025">
    <property type="term" value="F:TBP-class protein binding"/>
    <property type="evidence" value="ECO:0007669"/>
    <property type="project" value="InterPro"/>
</dbReference>
<proteinExistence type="inferred from homology"/>
<gene>
    <name evidence="10" type="ORF">PACLA_8A014855</name>
</gene>
<evidence type="ECO:0000256" key="8">
    <source>
        <dbReference type="ARBA" id="ARBA00023163"/>
    </source>
</evidence>
<dbReference type="Gene3D" id="2.20.25.10">
    <property type="match status" value="1"/>
</dbReference>
<dbReference type="GO" id="GO:0008270">
    <property type="term" value="F:zinc ion binding"/>
    <property type="evidence" value="ECO:0007669"/>
    <property type="project" value="UniProtKB-KW"/>
</dbReference>
<dbReference type="PROSITE" id="PS51134">
    <property type="entry name" value="ZF_TFIIB"/>
    <property type="match status" value="1"/>
</dbReference>
<comment type="subcellular location">
    <subcellularLocation>
        <location evidence="1">Nucleus</location>
    </subcellularLocation>
</comment>
<keyword evidence="11" id="KW-1185">Reference proteome</keyword>
<evidence type="ECO:0000256" key="6">
    <source>
        <dbReference type="ARBA" id="ARBA00022833"/>
    </source>
</evidence>
<dbReference type="GO" id="GO:0005634">
    <property type="term" value="C:nucleus"/>
    <property type="evidence" value="ECO:0007669"/>
    <property type="project" value="UniProtKB-SubCell"/>
</dbReference>
<dbReference type="InterPro" id="IPR000812">
    <property type="entry name" value="TFIIB"/>
</dbReference>
<dbReference type="GO" id="GO:0070897">
    <property type="term" value="P:transcription preinitiation complex assembly"/>
    <property type="evidence" value="ECO:0007669"/>
    <property type="project" value="InterPro"/>
</dbReference>
<dbReference type="Gene3D" id="1.10.472.10">
    <property type="entry name" value="Cyclin-like"/>
    <property type="match status" value="1"/>
</dbReference>
<accession>A0A7D9EJN3</accession>
<evidence type="ECO:0000256" key="5">
    <source>
        <dbReference type="ARBA" id="ARBA00022771"/>
    </source>
</evidence>
<evidence type="ECO:0000256" key="4">
    <source>
        <dbReference type="ARBA" id="ARBA00022737"/>
    </source>
</evidence>
<evidence type="ECO:0000256" key="7">
    <source>
        <dbReference type="ARBA" id="ARBA00023015"/>
    </source>
</evidence>
<comment type="similarity">
    <text evidence="2">Belongs to the TFIIB family.</text>
</comment>